<dbReference type="PANTHER" id="PTHR13789:SF147">
    <property type="entry name" value="PUTATIVE (AFU_ORTHOLOGUE AFUA_2G01950)-RELATED"/>
    <property type="match status" value="1"/>
</dbReference>
<organism evidence="7 8">
    <name type="scientific">Rhinocladiella mackenziei CBS 650.93</name>
    <dbReference type="NCBI Taxonomy" id="1442369"/>
    <lineage>
        <taxon>Eukaryota</taxon>
        <taxon>Fungi</taxon>
        <taxon>Dikarya</taxon>
        <taxon>Ascomycota</taxon>
        <taxon>Pezizomycotina</taxon>
        <taxon>Eurotiomycetes</taxon>
        <taxon>Chaetothyriomycetidae</taxon>
        <taxon>Chaetothyriales</taxon>
        <taxon>Herpotrichiellaceae</taxon>
        <taxon>Rhinocladiella</taxon>
    </lineage>
</organism>
<keyword evidence="2" id="KW-0285">Flavoprotein</keyword>
<dbReference type="PANTHER" id="PTHR13789">
    <property type="entry name" value="MONOOXYGENASE"/>
    <property type="match status" value="1"/>
</dbReference>
<feature type="domain" description="FAD-binding" evidence="6">
    <location>
        <begin position="6"/>
        <end position="359"/>
    </location>
</feature>
<dbReference type="AlphaFoldDB" id="A0A0D2HHR6"/>
<dbReference type="PRINTS" id="PR00420">
    <property type="entry name" value="RNGMNOXGNASE"/>
</dbReference>
<keyword evidence="3" id="KW-0274">FAD</keyword>
<dbReference type="Gene3D" id="3.50.50.60">
    <property type="entry name" value="FAD/NAD(P)-binding domain"/>
    <property type="match status" value="1"/>
</dbReference>
<dbReference type="EMBL" id="KN847475">
    <property type="protein sequence ID" value="KIX10233.1"/>
    <property type="molecule type" value="Genomic_DNA"/>
</dbReference>
<dbReference type="OrthoDB" id="420606at2759"/>
<dbReference type="Pfam" id="PF01494">
    <property type="entry name" value="FAD_binding_3"/>
    <property type="match status" value="1"/>
</dbReference>
<evidence type="ECO:0000313" key="7">
    <source>
        <dbReference type="EMBL" id="KIX10233.1"/>
    </source>
</evidence>
<comment type="similarity">
    <text evidence="1">Belongs to the paxM FAD-dependent monooxygenase family.</text>
</comment>
<keyword evidence="4" id="KW-0560">Oxidoreductase</keyword>
<dbReference type="SUPFAM" id="SSF51905">
    <property type="entry name" value="FAD/NAD(P)-binding domain"/>
    <property type="match status" value="1"/>
</dbReference>
<keyword evidence="8" id="KW-1185">Reference proteome</keyword>
<dbReference type="SUPFAM" id="SSF54373">
    <property type="entry name" value="FAD-linked reductases, C-terminal domain"/>
    <property type="match status" value="1"/>
</dbReference>
<dbReference type="InterPro" id="IPR036188">
    <property type="entry name" value="FAD/NAD-bd_sf"/>
</dbReference>
<evidence type="ECO:0000259" key="6">
    <source>
        <dbReference type="Pfam" id="PF01494"/>
    </source>
</evidence>
<evidence type="ECO:0000256" key="1">
    <source>
        <dbReference type="ARBA" id="ARBA00007992"/>
    </source>
</evidence>
<evidence type="ECO:0000256" key="2">
    <source>
        <dbReference type="ARBA" id="ARBA00022630"/>
    </source>
</evidence>
<dbReference type="Proteomes" id="UP000053617">
    <property type="component" value="Unassembled WGS sequence"/>
</dbReference>
<dbReference type="GeneID" id="25289385"/>
<dbReference type="GO" id="GO:0071949">
    <property type="term" value="F:FAD binding"/>
    <property type="evidence" value="ECO:0007669"/>
    <property type="project" value="InterPro"/>
</dbReference>
<evidence type="ECO:0000256" key="3">
    <source>
        <dbReference type="ARBA" id="ARBA00022827"/>
    </source>
</evidence>
<keyword evidence="5" id="KW-0503">Monooxygenase</keyword>
<dbReference type="STRING" id="1442369.A0A0D2HHR6"/>
<reference evidence="7 8" key="1">
    <citation type="submission" date="2015-01" db="EMBL/GenBank/DDBJ databases">
        <title>The Genome Sequence of Rhinocladiella mackenzie CBS 650.93.</title>
        <authorList>
            <consortium name="The Broad Institute Genomics Platform"/>
            <person name="Cuomo C."/>
            <person name="de Hoog S."/>
            <person name="Gorbushina A."/>
            <person name="Stielow B."/>
            <person name="Teixiera M."/>
            <person name="Abouelleil A."/>
            <person name="Chapman S.B."/>
            <person name="Priest M."/>
            <person name="Young S.K."/>
            <person name="Wortman J."/>
            <person name="Nusbaum C."/>
            <person name="Birren B."/>
        </authorList>
    </citation>
    <scope>NUCLEOTIDE SEQUENCE [LARGE SCALE GENOMIC DNA]</scope>
    <source>
        <strain evidence="7 8">CBS 650.93</strain>
    </source>
</reference>
<dbReference type="RefSeq" id="XP_013277369.1">
    <property type="nucleotide sequence ID" value="XM_013421915.1"/>
</dbReference>
<dbReference type="HOGENOM" id="CLU_009665_19_3_1"/>
<dbReference type="InterPro" id="IPR002938">
    <property type="entry name" value="FAD-bd"/>
</dbReference>
<name>A0A0D2HHR6_9EURO</name>
<dbReference type="VEuPathDB" id="FungiDB:Z518_01314"/>
<protein>
    <recommendedName>
        <fullName evidence="6">FAD-binding domain-containing protein</fullName>
    </recommendedName>
</protein>
<proteinExistence type="inferred from homology"/>
<accession>A0A0D2HHR6</accession>
<evidence type="ECO:0000313" key="8">
    <source>
        <dbReference type="Proteomes" id="UP000053617"/>
    </source>
</evidence>
<evidence type="ECO:0000256" key="5">
    <source>
        <dbReference type="ARBA" id="ARBA00023033"/>
    </source>
</evidence>
<dbReference type="GO" id="GO:0004497">
    <property type="term" value="F:monooxygenase activity"/>
    <property type="evidence" value="ECO:0007669"/>
    <property type="project" value="UniProtKB-KW"/>
</dbReference>
<sequence>MLEFACHVAIIGAGLGGLAAGLGILKAGHRVTIIERAPTLGEIGAGIQVPPNTTRILHRWSILDNLTSLSDRPRNSILRSYRDGNILSSLDLRKCSETLYGHPYLHVHRADYHNVLIEEFRRLGGSVKTNSEVIGIDFVKPMIQIRGQHDVYADLVIGADGVKSTTRELFLGHSDPPRFSGDMAYRCVVREEDIRQHPHLVGFLESTSINCWVGPGQHVMMYKMREGDLLNIVIACTDILPESTNMASADVQELSDAVKGWDSNLAELVALASRGTKGRLMRVDEMESWIHPSGKFALLGDACHATIPYLAQGAAQAIEDGAVLGHLFEAVTHPDQLSDLLIMYEALRKPRTSKIVRESTWSRRILHLPDGPIQIERDRQLLEEKPFDGFAHAWADPVLQDYLFSYDARLEVQKALDRYKSGKFPLTTGAWKL</sequence>
<evidence type="ECO:0000256" key="4">
    <source>
        <dbReference type="ARBA" id="ARBA00023002"/>
    </source>
</evidence>
<gene>
    <name evidence="7" type="ORF">Z518_01314</name>
</gene>
<dbReference type="InterPro" id="IPR050493">
    <property type="entry name" value="FAD-dep_Monooxygenase_BioMet"/>
</dbReference>